<evidence type="ECO:0000256" key="1">
    <source>
        <dbReference type="ARBA" id="ARBA00001561"/>
    </source>
</evidence>
<evidence type="ECO:0000256" key="6">
    <source>
        <dbReference type="SAM" id="SignalP"/>
    </source>
</evidence>
<feature type="domain" description="N-acetylmuramoyl-L-alanine amidase" evidence="7">
    <location>
        <begin position="342"/>
        <end position="479"/>
    </location>
</feature>
<reference evidence="9" key="1">
    <citation type="journal article" date="2019" name="Int. J. Syst. Evol. Microbiol.">
        <title>The Global Catalogue of Microorganisms (GCM) 10K type strain sequencing project: providing services to taxonomists for standard genome sequencing and annotation.</title>
        <authorList>
            <consortium name="The Broad Institute Genomics Platform"/>
            <consortium name="The Broad Institute Genome Sequencing Center for Infectious Disease"/>
            <person name="Wu L."/>
            <person name="Ma J."/>
        </authorList>
    </citation>
    <scope>NUCLEOTIDE SEQUENCE [LARGE SCALE GENOMIC DNA]</scope>
    <source>
        <strain evidence="9">CCUG 49560</strain>
    </source>
</reference>
<dbReference type="InterPro" id="IPR051206">
    <property type="entry name" value="NAMLAA_amidase_2"/>
</dbReference>
<evidence type="ECO:0000256" key="2">
    <source>
        <dbReference type="ARBA" id="ARBA00011901"/>
    </source>
</evidence>
<dbReference type="GO" id="GO:0008745">
    <property type="term" value="F:N-acetylmuramoyl-L-alanine amidase activity"/>
    <property type="evidence" value="ECO:0007669"/>
    <property type="project" value="UniProtKB-EC"/>
</dbReference>
<feature type="signal peptide" evidence="6">
    <location>
        <begin position="1"/>
        <end position="23"/>
    </location>
</feature>
<dbReference type="SUPFAM" id="SSF53955">
    <property type="entry name" value="Lysozyme-like"/>
    <property type="match status" value="1"/>
</dbReference>
<dbReference type="EMBL" id="JBHSFN010000001">
    <property type="protein sequence ID" value="MFC4584780.1"/>
    <property type="molecule type" value="Genomic_DNA"/>
</dbReference>
<evidence type="ECO:0000259" key="7">
    <source>
        <dbReference type="SMART" id="SM00644"/>
    </source>
</evidence>
<dbReference type="RefSeq" id="WP_262842793.1">
    <property type="nucleotide sequence ID" value="NZ_JANZYP010000013.1"/>
</dbReference>
<feature type="chain" id="PRO_5045102301" description="N-acetylmuramoyl-L-alanine amidase" evidence="6">
    <location>
        <begin position="24"/>
        <end position="718"/>
    </location>
</feature>
<keyword evidence="9" id="KW-1185">Reference proteome</keyword>
<evidence type="ECO:0000256" key="5">
    <source>
        <dbReference type="SAM" id="MobiDB-lite"/>
    </source>
</evidence>
<dbReference type="Gene3D" id="3.40.80.10">
    <property type="entry name" value="Peptidoglycan recognition protein-like"/>
    <property type="match status" value="1"/>
</dbReference>
<feature type="compositionally biased region" description="Low complexity" evidence="5">
    <location>
        <begin position="149"/>
        <end position="174"/>
    </location>
</feature>
<dbReference type="InterPro" id="IPR023346">
    <property type="entry name" value="Lysozyme-like_dom_sf"/>
</dbReference>
<dbReference type="Proteomes" id="UP001595891">
    <property type="component" value="Unassembled WGS sequence"/>
</dbReference>
<proteinExistence type="predicted"/>
<evidence type="ECO:0000313" key="9">
    <source>
        <dbReference type="Proteomes" id="UP001595891"/>
    </source>
</evidence>
<comment type="caution">
    <text evidence="8">The sequence shown here is derived from an EMBL/GenBank/DDBJ whole genome shotgun (WGS) entry which is preliminary data.</text>
</comment>
<dbReference type="InterPro" id="IPR036505">
    <property type="entry name" value="Amidase/PGRP_sf"/>
</dbReference>
<dbReference type="Pfam" id="PF01510">
    <property type="entry name" value="Amidase_2"/>
    <property type="match status" value="1"/>
</dbReference>
<evidence type="ECO:0000256" key="3">
    <source>
        <dbReference type="ARBA" id="ARBA00022801"/>
    </source>
</evidence>
<dbReference type="EC" id="3.5.1.28" evidence="2"/>
<dbReference type="SUPFAM" id="SSF55846">
    <property type="entry name" value="N-acetylmuramoyl-L-alanine amidase-like"/>
    <property type="match status" value="1"/>
</dbReference>
<accession>A0ABV9E8J0</accession>
<keyword evidence="3 8" id="KW-0378">Hydrolase</keyword>
<name>A0ABV9E8J0_9ACTN</name>
<keyword evidence="6" id="KW-0732">Signal</keyword>
<protein>
    <recommendedName>
        <fullName evidence="2">N-acetylmuramoyl-L-alanine amidase</fullName>
        <ecNumber evidence="2">3.5.1.28</ecNumber>
    </recommendedName>
</protein>
<dbReference type="PANTHER" id="PTHR30417">
    <property type="entry name" value="N-ACETYLMURAMOYL-L-ALANINE AMIDASE AMID"/>
    <property type="match status" value="1"/>
</dbReference>
<gene>
    <name evidence="8" type="ORF">ACFO8L_01750</name>
</gene>
<organism evidence="8 9">
    <name type="scientific">Sphaerisporangium corydalis</name>
    <dbReference type="NCBI Taxonomy" id="1441875"/>
    <lineage>
        <taxon>Bacteria</taxon>
        <taxon>Bacillati</taxon>
        <taxon>Actinomycetota</taxon>
        <taxon>Actinomycetes</taxon>
        <taxon>Streptosporangiales</taxon>
        <taxon>Streptosporangiaceae</taxon>
        <taxon>Sphaerisporangium</taxon>
    </lineage>
</organism>
<feature type="compositionally biased region" description="Basic and acidic residues" evidence="5">
    <location>
        <begin position="133"/>
        <end position="148"/>
    </location>
</feature>
<evidence type="ECO:0000313" key="8">
    <source>
        <dbReference type="EMBL" id="MFC4584780.1"/>
    </source>
</evidence>
<keyword evidence="4" id="KW-0961">Cell wall biogenesis/degradation</keyword>
<dbReference type="PANTHER" id="PTHR30417:SF1">
    <property type="entry name" value="N-ACETYLMURAMOYL-L-ALANINE AMIDASE AMID"/>
    <property type="match status" value="1"/>
</dbReference>
<dbReference type="CDD" id="cd06583">
    <property type="entry name" value="PGRP"/>
    <property type="match status" value="1"/>
</dbReference>
<dbReference type="Gene3D" id="1.10.530.10">
    <property type="match status" value="1"/>
</dbReference>
<comment type="catalytic activity">
    <reaction evidence="1">
        <text>Hydrolyzes the link between N-acetylmuramoyl residues and L-amino acid residues in certain cell-wall glycopeptides.</text>
        <dbReference type="EC" id="3.5.1.28"/>
    </reaction>
</comment>
<evidence type="ECO:0000256" key="4">
    <source>
        <dbReference type="ARBA" id="ARBA00023316"/>
    </source>
</evidence>
<sequence length="718" mass="76231">MRGTLTVAASVAASLLVALPTYAAPATAPGVPVPAAGSLHAAVPGAPAFPAAPADPANSAVPATPASPAAPTAARQAAFKVAAGRYGVPESVLLGVSYLESRWDANRGVPSVTAGYGPMHLTDARAALPGTPHHSEGAEDPRGDDARPAKPASSPPASTASAAPPASGSASAAPVTSGNTGAAPPVDGAQTVDEAARLSGLPAERLVTDPDANLLGGAALLARYQKDLADAKDPGLAASRDPADWYGAVARYSGADDVQTARQFADEVFSVLREGASRTTDDGQQVSLPAGPEIAPRMDQVDRLGLREAEARNTECPKRLACEWFPAPYQKLSEDPGDYGNHDLSDRPHNQRIQYIVLHDTEETYDRTLKLVADPTYVSWHYTIRSADGHIAQHVKARDVAWHAGNWYVNAKSIGIEHEGFLAKAGSWYTEAMYRSSARLVGYLAKRYDIPLDRAHILGHDNVPGTVPGTVAGMHVDPGPYWDWGHYFALLHRPFKSTGGAHGGLVTIRTDYAHYRPRYTGCDQAGVDCPPHGSASVWLHTEPSDSAPLVKDIGRRPGGESTYDVSDHGARATTGQQYALAGREGDWTAIWYLGQLAWFRNPREAPTAVNATGLIVTPKPGRGPVPVYGRAYPEPEAYPAGVPVQAITPLQYVIPQGQRYSVGLVARGEYYYAVTFDPATHTVVRGRTLYYQIQLGHRVAFVKADDVNILPSAVRAPR</sequence>
<dbReference type="InterPro" id="IPR002502">
    <property type="entry name" value="Amidase_domain"/>
</dbReference>
<feature type="region of interest" description="Disordered" evidence="5">
    <location>
        <begin position="123"/>
        <end position="187"/>
    </location>
</feature>
<dbReference type="SMART" id="SM00644">
    <property type="entry name" value="Ami_2"/>
    <property type="match status" value="1"/>
</dbReference>